<reference evidence="1" key="1">
    <citation type="submission" date="2022-04" db="EMBL/GenBank/DDBJ databases">
        <title>Genome of the entomopathogenic fungus Entomophthora muscae.</title>
        <authorList>
            <person name="Elya C."/>
            <person name="Lovett B.R."/>
            <person name="Lee E."/>
            <person name="Macias A.M."/>
            <person name="Hajek A.E."/>
            <person name="De Bivort B.L."/>
            <person name="Kasson M.T."/>
            <person name="De Fine Licht H.H."/>
            <person name="Stajich J.E."/>
        </authorList>
    </citation>
    <scope>NUCLEOTIDE SEQUENCE</scope>
    <source>
        <strain evidence="1">Berkeley</strain>
    </source>
</reference>
<dbReference type="Proteomes" id="UP001165960">
    <property type="component" value="Unassembled WGS sequence"/>
</dbReference>
<organism evidence="1 2">
    <name type="scientific">Entomophthora muscae</name>
    <dbReference type="NCBI Taxonomy" id="34485"/>
    <lineage>
        <taxon>Eukaryota</taxon>
        <taxon>Fungi</taxon>
        <taxon>Fungi incertae sedis</taxon>
        <taxon>Zoopagomycota</taxon>
        <taxon>Entomophthoromycotina</taxon>
        <taxon>Entomophthoromycetes</taxon>
        <taxon>Entomophthorales</taxon>
        <taxon>Entomophthoraceae</taxon>
        <taxon>Entomophthora</taxon>
    </lineage>
</organism>
<accession>A0ACC2STU2</accession>
<evidence type="ECO:0000313" key="1">
    <source>
        <dbReference type="EMBL" id="KAJ9065699.1"/>
    </source>
</evidence>
<sequence length="164" mass="18296">MDTQPKKCFCLNLRTGTLTLAICGIVGNLAGLTLFCLFQVPGLLPGIQYSEAACFAVFTLLNLWFLVGAAERNYKVINYFASYIILHMVFMTVEETLRLLNALTRNDTCANSTSFLCRVSPAAMCAYSIVCLLGYHFLHICFFFSIKAYSVECKKPQGTWKVLA</sequence>
<protein>
    <submittedName>
        <fullName evidence="1">Uncharacterized protein</fullName>
    </submittedName>
</protein>
<evidence type="ECO:0000313" key="2">
    <source>
        <dbReference type="Proteomes" id="UP001165960"/>
    </source>
</evidence>
<dbReference type="EMBL" id="QTSX02004330">
    <property type="protein sequence ID" value="KAJ9065699.1"/>
    <property type="molecule type" value="Genomic_DNA"/>
</dbReference>
<keyword evidence="2" id="KW-1185">Reference proteome</keyword>
<proteinExistence type="predicted"/>
<gene>
    <name evidence="1" type="ORF">DSO57_1016930</name>
</gene>
<comment type="caution">
    <text evidence="1">The sequence shown here is derived from an EMBL/GenBank/DDBJ whole genome shotgun (WGS) entry which is preliminary data.</text>
</comment>
<name>A0ACC2STU2_9FUNG</name>